<evidence type="ECO:0000256" key="1">
    <source>
        <dbReference type="SAM" id="MobiDB-lite"/>
    </source>
</evidence>
<feature type="compositionally biased region" description="Gly residues" evidence="1">
    <location>
        <begin position="716"/>
        <end position="731"/>
    </location>
</feature>
<organism evidence="2 3">
    <name type="scientific">Tremella mesenterica</name>
    <name type="common">Jelly fungus</name>
    <dbReference type="NCBI Taxonomy" id="5217"/>
    <lineage>
        <taxon>Eukaryota</taxon>
        <taxon>Fungi</taxon>
        <taxon>Dikarya</taxon>
        <taxon>Basidiomycota</taxon>
        <taxon>Agaricomycotina</taxon>
        <taxon>Tremellomycetes</taxon>
        <taxon>Tremellales</taxon>
        <taxon>Tremellaceae</taxon>
        <taxon>Tremella</taxon>
    </lineage>
</organism>
<dbReference type="Proteomes" id="UP000289152">
    <property type="component" value="Unassembled WGS sequence"/>
</dbReference>
<feature type="compositionally biased region" description="Low complexity" evidence="1">
    <location>
        <begin position="368"/>
        <end position="382"/>
    </location>
</feature>
<sequence length="731" mass="78278">MSSRPELNAHKFFADRFAAVLAQQGNSPRQVSSMGFGALAITDGSPFAAAASAAVPSATASPVAVTTSLSSGQQEVRPAPVGLSHTSGRTATVVEIDDDDEEMDGGEEVVGDRRGEETGVLVGDGETGGADDDDEMGEEEEESFDIDLGDEELFEDRDGWLAELRALSPVRVTEGSPELRVKILGSNGRKQLAYMEKLAEVKSEKRRRSPSAHDEVTPPSAKRVKETPRSSTGQAELFPSPSHEPGSARKASLREQDRLWKLFIDERERWEVASIDESCDRCRREIITYGRAKWPCLRPVKPHNRGSRCASCTSGPCSFCPPNTARDIPPRSFAPLGPSYTPSTAVRRRLPTMQDGDYPSRSPAANFSSPGPTSPSPAARRPPTSPVAGPSRLPATPSAGSSRCTPRRASSAALWPSTPVAGPSHLPAVPSAASAASSRPTRSRPPPVSTQGDSLPSLPPALGTRSRQPSVPPATGLSTPAPPVKTPPSKSSKGKSKKKAVQFEPAVVDNESTQLPGEIPPPLDHPTIALDPPIPEEEKQLATFRSVIIGLTTQLQANRRDTAKLDEYCVKLVSAMNSLSRTMATLVNTSDIGPTARTELARVSRELTTDMNDFYRNLFDSPFLLNPTEYILPPTLDWLKPSQPARLSSQDAAFLEILTLPADCLRTLRQLWKLPSLSLARDPALHTAHILAFNTAWKETRALQRVVPPKATEGNSAGGPASGNGEQGGSL</sequence>
<dbReference type="EMBL" id="SDIL01000101">
    <property type="protein sequence ID" value="RXK36328.1"/>
    <property type="molecule type" value="Genomic_DNA"/>
</dbReference>
<feature type="compositionally biased region" description="Acidic residues" evidence="1">
    <location>
        <begin position="129"/>
        <end position="151"/>
    </location>
</feature>
<dbReference type="VEuPathDB" id="FungiDB:TREMEDRAFT_64220"/>
<feature type="region of interest" description="Disordered" evidence="1">
    <location>
        <begin position="199"/>
        <end position="253"/>
    </location>
</feature>
<dbReference type="AlphaFoldDB" id="A0A4Q1BBW9"/>
<dbReference type="InParanoid" id="A0A4Q1BBW9"/>
<reference evidence="2 3" key="1">
    <citation type="submission" date="2016-06" db="EMBL/GenBank/DDBJ databases">
        <title>Evolution of pathogenesis and genome organization in the Tremellales.</title>
        <authorList>
            <person name="Cuomo C."/>
            <person name="Litvintseva A."/>
            <person name="Heitman J."/>
            <person name="Chen Y."/>
            <person name="Sun S."/>
            <person name="Springer D."/>
            <person name="Dromer F."/>
            <person name="Young S."/>
            <person name="Zeng Q."/>
            <person name="Chapman S."/>
            <person name="Gujja S."/>
            <person name="Saif S."/>
            <person name="Birren B."/>
        </authorList>
    </citation>
    <scope>NUCLEOTIDE SEQUENCE [LARGE SCALE GENOMIC DNA]</scope>
    <source>
        <strain evidence="2 3">ATCC 28783</strain>
    </source>
</reference>
<evidence type="ECO:0000313" key="3">
    <source>
        <dbReference type="Proteomes" id="UP000289152"/>
    </source>
</evidence>
<evidence type="ECO:0000313" key="2">
    <source>
        <dbReference type="EMBL" id="RXK36328.1"/>
    </source>
</evidence>
<gene>
    <name evidence="2" type="ORF">M231_06413</name>
</gene>
<accession>A0A4Q1BBW9</accession>
<name>A0A4Q1BBW9_TREME</name>
<feature type="compositionally biased region" description="Acidic residues" evidence="1">
    <location>
        <begin position="98"/>
        <end position="109"/>
    </location>
</feature>
<feature type="region of interest" description="Disordered" evidence="1">
    <location>
        <begin position="327"/>
        <end position="502"/>
    </location>
</feature>
<keyword evidence="3" id="KW-1185">Reference proteome</keyword>
<proteinExistence type="predicted"/>
<feature type="region of interest" description="Disordered" evidence="1">
    <location>
        <begin position="709"/>
        <end position="731"/>
    </location>
</feature>
<comment type="caution">
    <text evidence="2">The sequence shown here is derived from an EMBL/GenBank/DDBJ whole genome shotgun (WGS) entry which is preliminary data.</text>
</comment>
<feature type="region of interest" description="Disordered" evidence="1">
    <location>
        <begin position="98"/>
        <end position="151"/>
    </location>
</feature>
<protein>
    <submittedName>
        <fullName evidence="2">Uncharacterized protein</fullName>
    </submittedName>
</protein>
<feature type="compositionally biased region" description="Low complexity" evidence="1">
    <location>
        <begin position="427"/>
        <end position="440"/>
    </location>
</feature>